<organism evidence="1 2">
    <name type="scientific">Caerostris extrusa</name>
    <name type="common">Bark spider</name>
    <name type="synonym">Caerostris bankana</name>
    <dbReference type="NCBI Taxonomy" id="172846"/>
    <lineage>
        <taxon>Eukaryota</taxon>
        <taxon>Metazoa</taxon>
        <taxon>Ecdysozoa</taxon>
        <taxon>Arthropoda</taxon>
        <taxon>Chelicerata</taxon>
        <taxon>Arachnida</taxon>
        <taxon>Araneae</taxon>
        <taxon>Araneomorphae</taxon>
        <taxon>Entelegynae</taxon>
        <taxon>Araneoidea</taxon>
        <taxon>Araneidae</taxon>
        <taxon>Caerostris</taxon>
    </lineage>
</organism>
<sequence length="74" mass="8265">MGLHNLRVKQARSFAGGGDFAASFSGRHLKRKAIRGSLGQPQNWSIGSRKHHGHCLLFLDKKFFPYYGGEPNPQ</sequence>
<proteinExistence type="predicted"/>
<protein>
    <submittedName>
        <fullName evidence="1">Uncharacterized protein</fullName>
    </submittedName>
</protein>
<evidence type="ECO:0000313" key="1">
    <source>
        <dbReference type="EMBL" id="GIY23414.1"/>
    </source>
</evidence>
<accession>A0AAV4RQK0</accession>
<comment type="caution">
    <text evidence="1">The sequence shown here is derived from an EMBL/GenBank/DDBJ whole genome shotgun (WGS) entry which is preliminary data.</text>
</comment>
<dbReference type="AlphaFoldDB" id="A0AAV4RQK0"/>
<keyword evidence="2" id="KW-1185">Reference proteome</keyword>
<name>A0AAV4RQK0_CAEEX</name>
<dbReference type="Proteomes" id="UP001054945">
    <property type="component" value="Unassembled WGS sequence"/>
</dbReference>
<dbReference type="EMBL" id="BPLR01008271">
    <property type="protein sequence ID" value="GIY23414.1"/>
    <property type="molecule type" value="Genomic_DNA"/>
</dbReference>
<gene>
    <name evidence="1" type="ORF">CEXT_435111</name>
</gene>
<evidence type="ECO:0000313" key="2">
    <source>
        <dbReference type="Proteomes" id="UP001054945"/>
    </source>
</evidence>
<reference evidence="1 2" key="1">
    <citation type="submission" date="2021-06" db="EMBL/GenBank/DDBJ databases">
        <title>Caerostris extrusa draft genome.</title>
        <authorList>
            <person name="Kono N."/>
            <person name="Arakawa K."/>
        </authorList>
    </citation>
    <scope>NUCLEOTIDE SEQUENCE [LARGE SCALE GENOMIC DNA]</scope>
</reference>